<feature type="region of interest" description="Disordered" evidence="1">
    <location>
        <begin position="569"/>
        <end position="690"/>
    </location>
</feature>
<organism evidence="2 3">
    <name type="scientific">Tanacetum coccineum</name>
    <dbReference type="NCBI Taxonomy" id="301880"/>
    <lineage>
        <taxon>Eukaryota</taxon>
        <taxon>Viridiplantae</taxon>
        <taxon>Streptophyta</taxon>
        <taxon>Embryophyta</taxon>
        <taxon>Tracheophyta</taxon>
        <taxon>Spermatophyta</taxon>
        <taxon>Magnoliopsida</taxon>
        <taxon>eudicotyledons</taxon>
        <taxon>Gunneridae</taxon>
        <taxon>Pentapetalae</taxon>
        <taxon>asterids</taxon>
        <taxon>campanulids</taxon>
        <taxon>Asterales</taxon>
        <taxon>Asteraceae</taxon>
        <taxon>Asteroideae</taxon>
        <taxon>Anthemideae</taxon>
        <taxon>Anthemidinae</taxon>
        <taxon>Tanacetum</taxon>
    </lineage>
</organism>
<feature type="region of interest" description="Disordered" evidence="1">
    <location>
        <begin position="374"/>
        <end position="415"/>
    </location>
</feature>
<dbReference type="Proteomes" id="UP001151760">
    <property type="component" value="Unassembled WGS sequence"/>
</dbReference>
<evidence type="ECO:0000313" key="3">
    <source>
        <dbReference type="Proteomes" id="UP001151760"/>
    </source>
</evidence>
<proteinExistence type="predicted"/>
<feature type="compositionally biased region" description="Pro residues" evidence="1">
    <location>
        <begin position="155"/>
        <end position="175"/>
    </location>
</feature>
<gene>
    <name evidence="2" type="ORF">Tco_0956089</name>
</gene>
<name>A0ABQ5E905_9ASTR</name>
<comment type="caution">
    <text evidence="2">The sequence shown here is derived from an EMBL/GenBank/DDBJ whole genome shotgun (WGS) entry which is preliminary data.</text>
</comment>
<evidence type="ECO:0000313" key="2">
    <source>
        <dbReference type="EMBL" id="GJT47374.1"/>
    </source>
</evidence>
<reference evidence="2" key="2">
    <citation type="submission" date="2022-01" db="EMBL/GenBank/DDBJ databases">
        <authorList>
            <person name="Yamashiro T."/>
            <person name="Shiraishi A."/>
            <person name="Satake H."/>
            <person name="Nakayama K."/>
        </authorList>
    </citation>
    <scope>NUCLEOTIDE SEQUENCE</scope>
</reference>
<evidence type="ECO:0008006" key="4">
    <source>
        <dbReference type="Google" id="ProtNLM"/>
    </source>
</evidence>
<reference evidence="2" key="1">
    <citation type="journal article" date="2022" name="Int. J. Mol. Sci.">
        <title>Draft Genome of Tanacetum Coccineum: Genomic Comparison of Closely Related Tanacetum-Family Plants.</title>
        <authorList>
            <person name="Yamashiro T."/>
            <person name="Shiraishi A."/>
            <person name="Nakayama K."/>
            <person name="Satake H."/>
        </authorList>
    </citation>
    <scope>NUCLEOTIDE SEQUENCE</scope>
</reference>
<sequence>MLDFLRGTSLRYAISHDPFIYDSLVKQFWRTASLRLAELGPPAIVATIDGAQYTISEASVRSNLQLADEGGLSNLPDPEIYAGLTHIGYQTEGHLTFWKNRFSPQWRFLVHTIIHCLSSKSGGWMRFVGAHMPLLPAMLAGAAEDQGERPAEPADQPPIPAPIPSPVNVPNPPIIAPTTTSPPRKGTNIPPSDHDQPSSSRLNEPDEEPLTSTFVEDETAGGSFHESPPRSHEATPSAGQPSGVAEDPLTLTALSSLVSKFMQTTTSLESELKDTKKTLGTAIITLVMRVKKLKGALKKRKRKPVISDSDDDAERVEKEIDMDSLLTLENASLAEQQSSFVTPLKDNDSGESQEQDISYSTLAATHILSQTKLHAERVAKSPTQVSSRSVKTYTRASKGSASEDTSSRMEFSPNAVTPGSLTHSFANQDIPADIFVTPGNIPITTGSGTIPAAVSVPTGSSTFSAGSEQVPPVSTSVDKGKAQLVDEPTPTQEGTFKQLEDERLGWEAAERLHTQEHVELERQQEELLWQDELLASKIQPNEELSRTLIGSNLPEGNFASAMVEMVDRKRRQFSEQKAKARKDRPMSQAEQRDFMRTFVKNQTSKRLGDELEQPSSKRPKESEVEATSATMEDTGAQLPIPSKDVRTSKASEVVEEKVESSKRTPRKRKSVARKGLHISKSTIPIETGDPDAEHKMCLKYASDEEDDSDCDTLVPFYAVVD</sequence>
<keyword evidence="3" id="KW-1185">Reference proteome</keyword>
<dbReference type="EMBL" id="BQNB010016061">
    <property type="protein sequence ID" value="GJT47374.1"/>
    <property type="molecule type" value="Genomic_DNA"/>
</dbReference>
<feature type="compositionally biased region" description="Polar residues" evidence="1">
    <location>
        <begin position="381"/>
        <end position="404"/>
    </location>
</feature>
<evidence type="ECO:0000256" key="1">
    <source>
        <dbReference type="SAM" id="MobiDB-lite"/>
    </source>
</evidence>
<feature type="region of interest" description="Disordered" evidence="1">
    <location>
        <begin position="143"/>
        <end position="246"/>
    </location>
</feature>
<accession>A0ABQ5E905</accession>
<feature type="compositionally biased region" description="Acidic residues" evidence="1">
    <location>
        <begin position="205"/>
        <end position="219"/>
    </location>
</feature>
<feature type="compositionally biased region" description="Basic residues" evidence="1">
    <location>
        <begin position="663"/>
        <end position="677"/>
    </location>
</feature>
<feature type="compositionally biased region" description="Basic and acidic residues" evidence="1">
    <location>
        <begin position="643"/>
        <end position="662"/>
    </location>
</feature>
<protein>
    <recommendedName>
        <fullName evidence="4">Synaptobrevin, longin-like domain protein</fullName>
    </recommendedName>
</protein>